<comment type="similarity">
    <text evidence="3">Belongs to the DRC10 family.</text>
</comment>
<feature type="region of interest" description="Disordered" evidence="13">
    <location>
        <begin position="415"/>
        <end position="444"/>
    </location>
</feature>
<dbReference type="PROSITE" id="PS50096">
    <property type="entry name" value="IQ"/>
    <property type="match status" value="1"/>
</dbReference>
<sequence length="444" mass="50932">MASDVLSMTQPAMLPSPQPLQSSPGSVGKLLKLCPVKMLPNIDSMAMLEPGRKKLTSIETQRVVAVLDESIRKLELVSLFHHAIENLERYSVIFGLELTGALREHKRLQDNMQRHLQRMEGGEDESGFQWGKMAETADVHFDALRQGVESSVRNIVRLFLTNPTASQALRSEGRIRDQASQTMIHFLSELRTFVFEMLLTRPLEQNDRMTYLQEMTLRDHNNRGVLVALEEELNAAILDRDTEIAKKNEGIRQLKINLHQLEKFSENQVKRTIQEAEKQQKSDSRASEGKIAKLEQDLQQLRSQLTGTIAENREIELSLRKKKYKVETEIENWIQKYDGDMGEKQAELEELEGMYEEEKAQLAELKEKLAVLEVEYVQIMEERRQAQLKKEEAEKELAKMKRAAVVIQAHWKGYQVRKSMKSKKKKKKKGKGAGGKGKAKKGKK</sequence>
<dbReference type="InterPro" id="IPR042815">
    <property type="entry name" value="DRC10"/>
</dbReference>
<evidence type="ECO:0000256" key="3">
    <source>
        <dbReference type="ARBA" id="ARBA00009071"/>
    </source>
</evidence>
<feature type="coiled-coil region" evidence="12">
    <location>
        <begin position="284"/>
        <end position="410"/>
    </location>
</feature>
<dbReference type="InterPro" id="IPR000048">
    <property type="entry name" value="IQ_motif_EF-hand-BS"/>
</dbReference>
<dbReference type="PANTHER" id="PTHR31598">
    <property type="entry name" value="IQ DOMAIN-CONTAINING PROTEIN D"/>
    <property type="match status" value="1"/>
</dbReference>
<comment type="caution">
    <text evidence="14">The sequence shown here is derived from an EMBL/GenBank/DDBJ whole genome shotgun (WGS) entry which is preliminary data.</text>
</comment>
<comment type="subcellular location">
    <subcellularLocation>
        <location evidence="2">Cytoplasm</location>
        <location evidence="2">Cytoskeleton</location>
        <location evidence="2">Flagellum axoneme</location>
    </subcellularLocation>
</comment>
<reference evidence="14" key="1">
    <citation type="thesis" date="2020" institute="ProQuest LLC" country="789 East Eisenhower Parkway, Ann Arbor, MI, USA">
        <title>Comparative Genomics and Chromosome Evolution.</title>
        <authorList>
            <person name="Mudd A.B."/>
        </authorList>
    </citation>
    <scope>NUCLEOTIDE SEQUENCE</scope>
    <source>
        <strain evidence="14">HN-11 Male</strain>
        <tissue evidence="14">Kidney and liver</tissue>
    </source>
</reference>
<evidence type="ECO:0000256" key="1">
    <source>
        <dbReference type="ARBA" id="ARBA00003029"/>
    </source>
</evidence>
<dbReference type="SMART" id="SM00015">
    <property type="entry name" value="IQ"/>
    <property type="match status" value="1"/>
</dbReference>
<evidence type="ECO:0000256" key="7">
    <source>
        <dbReference type="ARBA" id="ARBA00023069"/>
    </source>
</evidence>
<keyword evidence="5" id="KW-0963">Cytoplasm</keyword>
<evidence type="ECO:0000256" key="11">
    <source>
        <dbReference type="ARBA" id="ARBA00046836"/>
    </source>
</evidence>
<evidence type="ECO:0000256" key="6">
    <source>
        <dbReference type="ARBA" id="ARBA00022846"/>
    </source>
</evidence>
<keyword evidence="15" id="KW-1185">Reference proteome</keyword>
<dbReference type="OrthoDB" id="536093at2759"/>
<feature type="region of interest" description="Disordered" evidence="13">
    <location>
        <begin position="1"/>
        <end position="24"/>
    </location>
</feature>
<accession>A0A8J6KAS8</accession>
<feature type="compositionally biased region" description="Basic residues" evidence="13">
    <location>
        <begin position="418"/>
        <end position="444"/>
    </location>
</feature>
<proteinExistence type="inferred from homology"/>
<keyword evidence="9" id="KW-0966">Cell projection</keyword>
<dbReference type="Gene3D" id="1.20.5.190">
    <property type="match status" value="1"/>
</dbReference>
<comment type="subunit">
    <text evidence="11">Component of the nexin-dynein regulatory complex (N-DRC). Interacts with CFAP52.</text>
</comment>
<evidence type="ECO:0000256" key="9">
    <source>
        <dbReference type="ARBA" id="ARBA00023273"/>
    </source>
</evidence>
<dbReference type="CDD" id="cd23767">
    <property type="entry name" value="IQCD"/>
    <property type="match status" value="1"/>
</dbReference>
<keyword evidence="7" id="KW-0969">Cilium</keyword>
<comment type="function">
    <text evidence="1">Component of the nexin-dynein regulatory complex (N-DRC), a key regulator of ciliary/flagellar motility which maintains the alignment and integrity of the distal axoneme and regulates microtubule sliding in motile axonemes.</text>
</comment>
<evidence type="ECO:0000256" key="12">
    <source>
        <dbReference type="SAM" id="Coils"/>
    </source>
</evidence>
<evidence type="ECO:0000313" key="14">
    <source>
        <dbReference type="EMBL" id="KAG9487113.1"/>
    </source>
</evidence>
<feature type="compositionally biased region" description="Polar residues" evidence="13">
    <location>
        <begin position="1"/>
        <end position="10"/>
    </location>
</feature>
<dbReference type="EMBL" id="WNTK01000003">
    <property type="protein sequence ID" value="KAG9487113.1"/>
    <property type="molecule type" value="Genomic_DNA"/>
</dbReference>
<keyword evidence="6" id="KW-0282">Flagellum</keyword>
<evidence type="ECO:0000256" key="4">
    <source>
        <dbReference type="ARBA" id="ARBA00021752"/>
    </source>
</evidence>
<gene>
    <name evidence="14" type="ORF">GDO78_007143</name>
</gene>
<feature type="coiled-coil region" evidence="12">
    <location>
        <begin position="98"/>
        <end position="125"/>
    </location>
</feature>
<dbReference type="Proteomes" id="UP000770717">
    <property type="component" value="Unassembled WGS sequence"/>
</dbReference>
<organism evidence="14 15">
    <name type="scientific">Eleutherodactylus coqui</name>
    <name type="common">Puerto Rican coqui</name>
    <dbReference type="NCBI Taxonomy" id="57060"/>
    <lineage>
        <taxon>Eukaryota</taxon>
        <taxon>Metazoa</taxon>
        <taxon>Chordata</taxon>
        <taxon>Craniata</taxon>
        <taxon>Vertebrata</taxon>
        <taxon>Euteleostomi</taxon>
        <taxon>Amphibia</taxon>
        <taxon>Batrachia</taxon>
        <taxon>Anura</taxon>
        <taxon>Neobatrachia</taxon>
        <taxon>Hyloidea</taxon>
        <taxon>Eleutherodactylidae</taxon>
        <taxon>Eleutherodactylinae</taxon>
        <taxon>Eleutherodactylus</taxon>
        <taxon>Eleutherodactylus</taxon>
    </lineage>
</organism>
<evidence type="ECO:0000256" key="10">
    <source>
        <dbReference type="ARBA" id="ARBA00032180"/>
    </source>
</evidence>
<dbReference type="Pfam" id="PF00612">
    <property type="entry name" value="IQ"/>
    <property type="match status" value="1"/>
</dbReference>
<evidence type="ECO:0000256" key="2">
    <source>
        <dbReference type="ARBA" id="ARBA00004611"/>
    </source>
</evidence>
<dbReference type="PANTHER" id="PTHR31598:SF1">
    <property type="entry name" value="DYNEIN REGULATORY COMPLEX PROTEIN 10"/>
    <property type="match status" value="1"/>
</dbReference>
<evidence type="ECO:0000256" key="8">
    <source>
        <dbReference type="ARBA" id="ARBA00023212"/>
    </source>
</evidence>
<dbReference type="AlphaFoldDB" id="A0A8J6KAS8"/>
<name>A0A8J6KAS8_ELECQ</name>
<protein>
    <recommendedName>
        <fullName evidence="4">Dynein regulatory complex protein 10</fullName>
    </recommendedName>
    <alternativeName>
        <fullName evidence="10">IQ domain-containing protein D</fullName>
    </alternativeName>
</protein>
<evidence type="ECO:0000313" key="15">
    <source>
        <dbReference type="Proteomes" id="UP000770717"/>
    </source>
</evidence>
<evidence type="ECO:0000256" key="5">
    <source>
        <dbReference type="ARBA" id="ARBA00022490"/>
    </source>
</evidence>
<keyword evidence="12" id="KW-0175">Coiled coil</keyword>
<evidence type="ECO:0000256" key="13">
    <source>
        <dbReference type="SAM" id="MobiDB-lite"/>
    </source>
</evidence>
<keyword evidence="8" id="KW-0206">Cytoskeleton</keyword>